<name>A0ACB8XEN5_ARCLA</name>
<dbReference type="Proteomes" id="UP001055879">
    <property type="component" value="Linkage Group LG18"/>
</dbReference>
<gene>
    <name evidence="1" type="ORF">L6452_44085</name>
</gene>
<proteinExistence type="predicted"/>
<reference evidence="1 2" key="2">
    <citation type="journal article" date="2022" name="Mol. Ecol. Resour.">
        <title>The genomes of chicory, endive, great burdock and yacon provide insights into Asteraceae paleo-polyploidization history and plant inulin production.</title>
        <authorList>
            <person name="Fan W."/>
            <person name="Wang S."/>
            <person name="Wang H."/>
            <person name="Wang A."/>
            <person name="Jiang F."/>
            <person name="Liu H."/>
            <person name="Zhao H."/>
            <person name="Xu D."/>
            <person name="Zhang Y."/>
        </authorList>
    </citation>
    <scope>NUCLEOTIDE SEQUENCE [LARGE SCALE GENOMIC DNA]</scope>
    <source>
        <strain evidence="2">cv. Niubang</strain>
    </source>
</reference>
<comment type="caution">
    <text evidence="1">The sequence shown here is derived from an EMBL/GenBank/DDBJ whole genome shotgun (WGS) entry which is preliminary data.</text>
</comment>
<sequence length="2568" mass="291466">MDNTVESTSTLVSKVPMLKPNEFDKWKIRIKQYILLTDFSMWDIVENGPSAEGKIGQDGRRPPPKSDAEKKVRQLEMKALSTLLLAIPNEYQHQFHHCTDAQILWNALEKRFVGTKSTKRNQRDILIQQYENFTSSKNESMTQTFDRFNKLIGELATIGVQMKQDDVNRKFLRSLGDEWTMYTVSFKQNDMLEEKELDDLYNDLRVFESEVEAKNKPTGYVHNAALLSASTDSTANPESVNAASGVNQEKGNESVFEAFLSSHGNSSLINDDLEQLHPDDLEEMDIKWQMSMLSMRVKKFIKRTGRNNFSQRREDGAGFDKSKVECYKCHMKGHFARECRSGMYQNNHQQAQTGSFNPNRNSAQALVSQQGMGFDWSDQAEEVIQNQALMAEVSDLPTEVLSNLCSQTCIDTVKRYRDHNQSMSNDLKRLEKDRKDYVKIVERFEKQIKGFQANELQHTYDTNYWKWEKNDLEIQLTKSREENEKLRGELDKVKLDVEKFSYASKAMDSMLKVQIHDKLKPGIGYNTTPPPYNNNYIPPKSDLLETKDRKDLHEEATKIDPLDEVVVENKTEKEAGKSKDNTVSSEIPLENNILTNEGGGRDWVKSEGVKKTEGKSEKVHYKQTTVVNPVPCKQCAGNKFEPLNHDKMRGNQRNWNNQWAQKQGVDLSRIIRPKPCFICSKFNHLAKHCYFNPINQRINFQRSMQKPFGYRKNERNHVAKKHVKSKSHMKKKTVTESVKMWVPKSTKTVSTATINSAADKDSVARSNTTAINVSAAESISTSSNVNTANSVSASNKVSTAKPVSAANSGNQQLKEKSIWHIDSGFSRHMTGNMACLKNFKKIDGRHVAFGNTPDGGKISGKGDVTKGKMTFEDIFYVEQLRYNLLSVSQVCDKKHSILFTDSECMILAPGFKVVDEKMILLRTPRKDNVYCLDMKNVSNDSSLNCLVSKASLDESSLWHRRMCHMNFTTMNKLVKNNLVRGLPSKVFSCDDHCVACLKGKRYKTSHKSKKLNTISSSLQLLHMDLLGPTNVMSIGIERQYSAPRTPQQNGVAERRNRTLIEAARSLLADSKLPITLWAEAVNTACYVQNRVLVVKPKNKTPYELLNKRKPFIGFFKPFGCPCTILNTKTHLGKFDSKADDGFLVGYSSQSKAYRVFNSSSRIIEESDNVKCNENTPNPISSGPQWLFDINSLTNSLGFSSDDHAGSGSRGSGDEQVQDITPHSVIFPIPTMDPVEICEKETVTEPSQSEEERRDEDNSEHEELEVANEIPSADLNDSNLDVGINEEPIHQTRTQKNHPPELVIGDITSPMITRNQSRLQDLQDQQHTVLSCFLSHIEPKKAYDAMKDSSWIEAMQEELLQFKLQDVWDLVDLPKVARVEAIRLFLAYASFMQFKVYQMDVNSAFLYGSIDEEVYVCQPPRFENPSYPDRVYKLKKALYGLHQAPRAWYDTLSTYLLENRFERGIIDKTLFIKRQKKGILLVQIYVDDIIFRSSKDQMCRDFEELMHKSFKMSSMGEITFFLGIQVKQQKDGIFISQSKYVKDILNKYGLSDSKPASTPMETHKQITADLEGEDVDVHLYRSMIGSLMYLATLRPDIMFPVCVCARFQVKTKQSHLQAAKRIFRYLRGQPRLGLWYPYESTFDLIAYSGSDLGGANMDRKSTSGGCQLLGTRLVSWQCKKQTTVSLSTTEAEYIAAASCCSQVLWIQNQMLDYGVTFLHTPIFIDNSSVISIVNNPVKHSKTKHIEISPVSSRPMASMAFIDEHNEIGMLQKPQQATGFHQIVDFLKSSHIAYALTVSPTIFIEHQKQFWANATAVTENGVQVIKTRVCDKPLIVTEEVIRISLRLDDASGITSIPNENLFSNLTRMGYEGQQGVFKFYKANFSSQWRFFVHTLMHCISRKTTGWSQFSSTIAYALVCLSTARKYNFSKMIFNDLVSNLENKKSFYMYPRFVQAVITTELTDIPQFNEVYVPKIPKGKVFSNMKRSAKDSEGVDTPLFSTMMVVSHNQEGMASGSRPSLDHPIESQTQPSTTISLPQSLVHMPTPVLTKTYAKRKVHKAPSLVVPPTNPEPQSPLMEHSPLENINRETTGVSPNPKEVLTEEMYEHVGEKVATTPASTEEDSGNIIRPSPWQLWKTSTTKSSNDPSKWGNTPREGEDRYDYHELISAMSKMATKLDSQKQVVNELKKVIINQQEEISSLKKLVQKVVQKKKKQRFVLRQRKPVDDAPKKGESEAEINLEREIHGVEGEFDVKAVEKDTVFEEVAVTDKAAETVSAAETNEAAEIVQEVLSDLISRNLEEIEIAEALIKAKHDTPKVTSKAKGVVIKEKGEVIKKASVEKVANKDKGKAKIVESDQPLKKQKLIESDEALAKKIQEELEQAESVQVEKDREMAKALAAELNEVYQQRLATEIAQKKAATLKKHVMIKMAAKKRQPSKTYLGTQERKKMITFLKGVVGVKKEMFSKMSFEQIKGLYDAEMTKLQGNDQARVEVEKRMKERHDLLIEKPFPDDQETPKKEATLGESLKTLKRTKMMARRKLVKKSRVAEEEAEQKVAEEEGAPKSEEKKAQS</sequence>
<evidence type="ECO:0000313" key="1">
    <source>
        <dbReference type="EMBL" id="KAI3665458.1"/>
    </source>
</evidence>
<keyword evidence="2" id="KW-1185">Reference proteome</keyword>
<dbReference type="EMBL" id="CM042064">
    <property type="protein sequence ID" value="KAI3665458.1"/>
    <property type="molecule type" value="Genomic_DNA"/>
</dbReference>
<evidence type="ECO:0000313" key="2">
    <source>
        <dbReference type="Proteomes" id="UP001055879"/>
    </source>
</evidence>
<reference evidence="2" key="1">
    <citation type="journal article" date="2022" name="Mol. Ecol. Resour.">
        <title>The genomes of chicory, endive, great burdock and yacon provide insights into Asteraceae palaeo-polyploidization history and plant inulin production.</title>
        <authorList>
            <person name="Fan W."/>
            <person name="Wang S."/>
            <person name="Wang H."/>
            <person name="Wang A."/>
            <person name="Jiang F."/>
            <person name="Liu H."/>
            <person name="Zhao H."/>
            <person name="Xu D."/>
            <person name="Zhang Y."/>
        </authorList>
    </citation>
    <scope>NUCLEOTIDE SEQUENCE [LARGE SCALE GENOMIC DNA]</scope>
    <source>
        <strain evidence="2">cv. Niubang</strain>
    </source>
</reference>
<protein>
    <submittedName>
        <fullName evidence="1">Uncharacterized protein</fullName>
    </submittedName>
</protein>
<accession>A0ACB8XEN5</accession>
<organism evidence="1 2">
    <name type="scientific">Arctium lappa</name>
    <name type="common">Greater burdock</name>
    <name type="synonym">Lappa major</name>
    <dbReference type="NCBI Taxonomy" id="4217"/>
    <lineage>
        <taxon>Eukaryota</taxon>
        <taxon>Viridiplantae</taxon>
        <taxon>Streptophyta</taxon>
        <taxon>Embryophyta</taxon>
        <taxon>Tracheophyta</taxon>
        <taxon>Spermatophyta</taxon>
        <taxon>Magnoliopsida</taxon>
        <taxon>eudicotyledons</taxon>
        <taxon>Gunneridae</taxon>
        <taxon>Pentapetalae</taxon>
        <taxon>asterids</taxon>
        <taxon>campanulids</taxon>
        <taxon>Asterales</taxon>
        <taxon>Asteraceae</taxon>
        <taxon>Carduoideae</taxon>
        <taxon>Cardueae</taxon>
        <taxon>Arctiinae</taxon>
        <taxon>Arctium</taxon>
    </lineage>
</organism>